<dbReference type="SUPFAM" id="SSF57716">
    <property type="entry name" value="Glucocorticoid receptor-like (DNA-binding domain)"/>
    <property type="match status" value="1"/>
</dbReference>
<feature type="compositionally biased region" description="Polar residues" evidence="9">
    <location>
        <begin position="90"/>
        <end position="101"/>
    </location>
</feature>
<comment type="caution">
    <text evidence="11">The sequence shown here is derived from an EMBL/GenBank/DDBJ whole genome shotgun (WGS) entry which is preliminary data.</text>
</comment>
<accession>A0A423TS22</accession>
<evidence type="ECO:0000256" key="1">
    <source>
        <dbReference type="ARBA" id="ARBA00022723"/>
    </source>
</evidence>
<dbReference type="PANTHER" id="PTHR24082">
    <property type="entry name" value="NUCLEAR HORMONE RECEPTOR"/>
    <property type="match status" value="1"/>
</dbReference>
<dbReference type="InterPro" id="IPR050234">
    <property type="entry name" value="Nuclear_hormone_rcpt_NR1"/>
</dbReference>
<dbReference type="STRING" id="6689.A0A423TS22"/>
<evidence type="ECO:0000313" key="11">
    <source>
        <dbReference type="EMBL" id="ROT79255.1"/>
    </source>
</evidence>
<dbReference type="GO" id="GO:0045944">
    <property type="term" value="P:positive regulation of transcription by RNA polymerase II"/>
    <property type="evidence" value="ECO:0007669"/>
    <property type="project" value="TreeGrafter"/>
</dbReference>
<dbReference type="OrthoDB" id="5793246at2759"/>
<dbReference type="Gene3D" id="3.30.50.10">
    <property type="entry name" value="Erythroid Transcription Factor GATA-1, subunit A"/>
    <property type="match status" value="1"/>
</dbReference>
<keyword evidence="3" id="KW-0862">Zinc</keyword>
<dbReference type="EMBL" id="QCYY01001264">
    <property type="protein sequence ID" value="ROT79255.1"/>
    <property type="molecule type" value="Genomic_DNA"/>
</dbReference>
<keyword evidence="7 11" id="KW-0675">Receptor</keyword>
<evidence type="ECO:0000259" key="10">
    <source>
        <dbReference type="PROSITE" id="PS51030"/>
    </source>
</evidence>
<feature type="non-terminal residue" evidence="11">
    <location>
        <position position="1"/>
    </location>
</feature>
<gene>
    <name evidence="11" type="ORF">C7M84_002018</name>
</gene>
<dbReference type="Proteomes" id="UP000283509">
    <property type="component" value="Unassembled WGS sequence"/>
</dbReference>
<keyword evidence="2" id="KW-0863">Zinc-finger</keyword>
<evidence type="ECO:0000313" key="12">
    <source>
        <dbReference type="Proteomes" id="UP000283509"/>
    </source>
</evidence>
<keyword evidence="1" id="KW-0479">Metal-binding</keyword>
<evidence type="ECO:0000256" key="8">
    <source>
        <dbReference type="ARBA" id="ARBA00023242"/>
    </source>
</evidence>
<keyword evidence="6" id="KW-0804">Transcription</keyword>
<keyword evidence="12" id="KW-1185">Reference proteome</keyword>
<feature type="region of interest" description="Disordered" evidence="9">
    <location>
        <begin position="76"/>
        <end position="198"/>
    </location>
</feature>
<dbReference type="GO" id="GO:0000978">
    <property type="term" value="F:RNA polymerase II cis-regulatory region sequence-specific DNA binding"/>
    <property type="evidence" value="ECO:0007669"/>
    <property type="project" value="TreeGrafter"/>
</dbReference>
<dbReference type="Pfam" id="PF00105">
    <property type="entry name" value="zf-C4"/>
    <property type="match status" value="1"/>
</dbReference>
<feature type="compositionally biased region" description="Low complexity" evidence="9">
    <location>
        <begin position="106"/>
        <end position="119"/>
    </location>
</feature>
<name>A0A423TS22_PENVA</name>
<keyword evidence="4" id="KW-0805">Transcription regulation</keyword>
<evidence type="ECO:0000256" key="4">
    <source>
        <dbReference type="ARBA" id="ARBA00023015"/>
    </source>
</evidence>
<feature type="domain" description="Nuclear receptor" evidence="10">
    <location>
        <begin position="1"/>
        <end position="77"/>
    </location>
</feature>
<feature type="compositionally biased region" description="Polar residues" evidence="9">
    <location>
        <begin position="175"/>
        <end position="185"/>
    </location>
</feature>
<dbReference type="PANTHER" id="PTHR24082:SF482">
    <property type="entry name" value="NUCLEAR RECEPTOR"/>
    <property type="match status" value="1"/>
</dbReference>
<proteinExistence type="predicted"/>
<evidence type="ECO:0000256" key="5">
    <source>
        <dbReference type="ARBA" id="ARBA00023125"/>
    </source>
</evidence>
<feature type="region of interest" description="Disordered" evidence="9">
    <location>
        <begin position="210"/>
        <end position="259"/>
    </location>
</feature>
<evidence type="ECO:0000256" key="6">
    <source>
        <dbReference type="ARBA" id="ARBA00023163"/>
    </source>
</evidence>
<dbReference type="InterPro" id="IPR035500">
    <property type="entry name" value="NHR-like_dom_sf"/>
</dbReference>
<evidence type="ECO:0000256" key="7">
    <source>
        <dbReference type="ARBA" id="ARBA00023170"/>
    </source>
</evidence>
<protein>
    <submittedName>
        <fullName evidence="11">Vitamin D3 receptor B</fullName>
    </submittedName>
</protein>
<dbReference type="GO" id="GO:0004879">
    <property type="term" value="F:nuclear receptor activity"/>
    <property type="evidence" value="ECO:0007669"/>
    <property type="project" value="TreeGrafter"/>
</dbReference>
<dbReference type="Gene3D" id="1.10.565.10">
    <property type="entry name" value="Retinoid X Receptor"/>
    <property type="match status" value="1"/>
</dbReference>
<dbReference type="PROSITE" id="PS51030">
    <property type="entry name" value="NUCLEAR_REC_DBD_2"/>
    <property type="match status" value="1"/>
</dbReference>
<dbReference type="GO" id="GO:0030154">
    <property type="term" value="P:cell differentiation"/>
    <property type="evidence" value="ECO:0007669"/>
    <property type="project" value="TreeGrafter"/>
</dbReference>
<keyword evidence="8" id="KW-0539">Nucleus</keyword>
<evidence type="ECO:0000256" key="3">
    <source>
        <dbReference type="ARBA" id="ARBA00022833"/>
    </source>
</evidence>
<reference evidence="11 12" key="1">
    <citation type="submission" date="2018-04" db="EMBL/GenBank/DDBJ databases">
        <authorList>
            <person name="Zhang X."/>
            <person name="Yuan J."/>
            <person name="Li F."/>
            <person name="Xiang J."/>
        </authorList>
    </citation>
    <scope>NUCLEOTIDE SEQUENCE [LARGE SCALE GENOMIC DNA]</scope>
    <source>
        <tissue evidence="11">Muscle</tissue>
    </source>
</reference>
<keyword evidence="5" id="KW-0238">DNA-binding</keyword>
<dbReference type="AlphaFoldDB" id="A0A423TS22"/>
<dbReference type="SMART" id="SM00399">
    <property type="entry name" value="ZnF_C4"/>
    <property type="match status" value="1"/>
</dbReference>
<evidence type="ECO:0000256" key="9">
    <source>
        <dbReference type="SAM" id="MobiDB-lite"/>
    </source>
</evidence>
<reference evidence="11 12" key="2">
    <citation type="submission" date="2019-01" db="EMBL/GenBank/DDBJ databases">
        <title>The decoding of complex shrimp genome reveals the adaptation for benthos swimmer, frequently molting mechanism and breeding impact on genome.</title>
        <authorList>
            <person name="Sun Y."/>
            <person name="Gao Y."/>
            <person name="Yu Y."/>
        </authorList>
    </citation>
    <scope>NUCLEOTIDE SEQUENCE [LARGE SCALE GENOMIC DNA]</scope>
    <source>
        <tissue evidence="11">Muscle</tissue>
    </source>
</reference>
<dbReference type="PRINTS" id="PR00047">
    <property type="entry name" value="STROIDFINGER"/>
</dbReference>
<dbReference type="GO" id="GO:0008270">
    <property type="term" value="F:zinc ion binding"/>
    <property type="evidence" value="ECO:0007669"/>
    <property type="project" value="UniProtKB-KW"/>
</dbReference>
<sequence length="592" mass="64942">ACVVCGDHAPFLQPSAALVCDSCRAFFWRSVVDASYKDFACANSWGCMVTVSARRACQACRFFSCLRAGMDISRAKGEEDEESPGPSRSPHASPSCVTETTGAERAASTSRGSSRTSGSLGPSEPPVSPHLRSSHSTIPLAASHLRAGHHSSGPRAPGSGPTARVFVSPDGAQRSVITSSSSIQDPLSAPIKTEDSPSFKYPARSVIQSALGSSSAPFRPPRSQERRRKPAPGAASSDPGEAASSGQSNSTATPPPVLNMKDLESLLTPEDFTDLRELEESYHRAFENISLPMENRMIKPDELSKLYSFFIKRRANFLVSTLLYSTLAPADRPKLLRIAVSMCTYITGAHLMDTRNYMWPKQGEALASPPTPMLTAATIRQYLSHEQFIRLMRFYVNYSSYYCDERIAIMMQVLSLAYPETGLADPAVVEEGRRRYGGLLSRYLLAVYGPEAGVSMFRALLSSQVEMRQLVEINQHVELVPRVSRQEDVNAGAALNKGIQLVCDGAMEIIDQLMRQQGSLRENGLILELQQRARALAVVRPEGEAKVDDPEHLVVIKDVLRRLANCNDPKLLADARRIIPTDRLKQFHKMLE</sequence>
<dbReference type="InterPro" id="IPR001628">
    <property type="entry name" value="Znf_hrmn_rcpt"/>
</dbReference>
<dbReference type="SUPFAM" id="SSF48508">
    <property type="entry name" value="Nuclear receptor ligand-binding domain"/>
    <property type="match status" value="1"/>
</dbReference>
<evidence type="ECO:0000256" key="2">
    <source>
        <dbReference type="ARBA" id="ARBA00022771"/>
    </source>
</evidence>
<organism evidence="11 12">
    <name type="scientific">Penaeus vannamei</name>
    <name type="common">Whiteleg shrimp</name>
    <name type="synonym">Litopenaeus vannamei</name>
    <dbReference type="NCBI Taxonomy" id="6689"/>
    <lineage>
        <taxon>Eukaryota</taxon>
        <taxon>Metazoa</taxon>
        <taxon>Ecdysozoa</taxon>
        <taxon>Arthropoda</taxon>
        <taxon>Crustacea</taxon>
        <taxon>Multicrustacea</taxon>
        <taxon>Malacostraca</taxon>
        <taxon>Eumalacostraca</taxon>
        <taxon>Eucarida</taxon>
        <taxon>Decapoda</taxon>
        <taxon>Dendrobranchiata</taxon>
        <taxon>Penaeoidea</taxon>
        <taxon>Penaeidae</taxon>
        <taxon>Penaeus</taxon>
    </lineage>
</organism>
<dbReference type="InterPro" id="IPR013088">
    <property type="entry name" value="Znf_NHR/GATA"/>
</dbReference>
<dbReference type="GO" id="GO:0000122">
    <property type="term" value="P:negative regulation of transcription by RNA polymerase II"/>
    <property type="evidence" value="ECO:0007669"/>
    <property type="project" value="TreeGrafter"/>
</dbReference>